<gene>
    <name evidence="2" type="ORF">BDV98DRAFT_147895</name>
</gene>
<dbReference type="STRING" id="1884261.A0A5C3QWF1"/>
<dbReference type="PANTHER" id="PTHR46211:SF14">
    <property type="entry name" value="GLYCEROPHOSPHODIESTER PHOSPHODIESTERASE"/>
    <property type="match status" value="1"/>
</dbReference>
<evidence type="ECO:0000313" key="3">
    <source>
        <dbReference type="Proteomes" id="UP000305067"/>
    </source>
</evidence>
<keyword evidence="3" id="KW-1185">Reference proteome</keyword>
<dbReference type="AlphaFoldDB" id="A0A5C3QWF1"/>
<dbReference type="OrthoDB" id="1058301at2759"/>
<dbReference type="Pfam" id="PF03009">
    <property type="entry name" value="GDPD"/>
    <property type="match status" value="1"/>
</dbReference>
<name>A0A5C3QWF1_9AGAR</name>
<dbReference type="SUPFAM" id="SSF51695">
    <property type="entry name" value="PLC-like phosphodiesterases"/>
    <property type="match status" value="1"/>
</dbReference>
<proteinExistence type="predicted"/>
<evidence type="ECO:0000259" key="1">
    <source>
        <dbReference type="PROSITE" id="PS51704"/>
    </source>
</evidence>
<dbReference type="Proteomes" id="UP000305067">
    <property type="component" value="Unassembled WGS sequence"/>
</dbReference>
<dbReference type="EMBL" id="ML178815">
    <property type="protein sequence ID" value="TFL06353.1"/>
    <property type="molecule type" value="Genomic_DNA"/>
</dbReference>
<dbReference type="PROSITE" id="PS51704">
    <property type="entry name" value="GP_PDE"/>
    <property type="match status" value="1"/>
</dbReference>
<reference evidence="2 3" key="1">
    <citation type="journal article" date="2019" name="Nat. Ecol. Evol.">
        <title>Megaphylogeny resolves global patterns of mushroom evolution.</title>
        <authorList>
            <person name="Varga T."/>
            <person name="Krizsan K."/>
            <person name="Foldi C."/>
            <person name="Dima B."/>
            <person name="Sanchez-Garcia M."/>
            <person name="Sanchez-Ramirez S."/>
            <person name="Szollosi G.J."/>
            <person name="Szarkandi J.G."/>
            <person name="Papp V."/>
            <person name="Albert L."/>
            <person name="Andreopoulos W."/>
            <person name="Angelini C."/>
            <person name="Antonin V."/>
            <person name="Barry K.W."/>
            <person name="Bougher N.L."/>
            <person name="Buchanan P."/>
            <person name="Buyck B."/>
            <person name="Bense V."/>
            <person name="Catcheside P."/>
            <person name="Chovatia M."/>
            <person name="Cooper J."/>
            <person name="Damon W."/>
            <person name="Desjardin D."/>
            <person name="Finy P."/>
            <person name="Geml J."/>
            <person name="Haridas S."/>
            <person name="Hughes K."/>
            <person name="Justo A."/>
            <person name="Karasinski D."/>
            <person name="Kautmanova I."/>
            <person name="Kiss B."/>
            <person name="Kocsube S."/>
            <person name="Kotiranta H."/>
            <person name="LaButti K.M."/>
            <person name="Lechner B.E."/>
            <person name="Liimatainen K."/>
            <person name="Lipzen A."/>
            <person name="Lukacs Z."/>
            <person name="Mihaltcheva S."/>
            <person name="Morgado L.N."/>
            <person name="Niskanen T."/>
            <person name="Noordeloos M.E."/>
            <person name="Ohm R.A."/>
            <person name="Ortiz-Santana B."/>
            <person name="Ovrebo C."/>
            <person name="Racz N."/>
            <person name="Riley R."/>
            <person name="Savchenko A."/>
            <person name="Shiryaev A."/>
            <person name="Soop K."/>
            <person name="Spirin V."/>
            <person name="Szebenyi C."/>
            <person name="Tomsovsky M."/>
            <person name="Tulloss R.E."/>
            <person name="Uehling J."/>
            <person name="Grigoriev I.V."/>
            <person name="Vagvolgyi C."/>
            <person name="Papp T."/>
            <person name="Martin F.M."/>
            <person name="Miettinen O."/>
            <person name="Hibbett D.S."/>
            <person name="Nagy L.G."/>
        </authorList>
    </citation>
    <scope>NUCLEOTIDE SEQUENCE [LARGE SCALE GENOMIC DNA]</scope>
    <source>
        <strain evidence="2 3">CBS 309.79</strain>
    </source>
</reference>
<dbReference type="PANTHER" id="PTHR46211">
    <property type="entry name" value="GLYCEROPHOSPHORYL DIESTER PHOSPHODIESTERASE"/>
    <property type="match status" value="1"/>
</dbReference>
<dbReference type="GO" id="GO:0006629">
    <property type="term" value="P:lipid metabolic process"/>
    <property type="evidence" value="ECO:0007669"/>
    <property type="project" value="InterPro"/>
</dbReference>
<protein>
    <submittedName>
        <fullName evidence="2">PLC-like phosphodiesterase</fullName>
    </submittedName>
</protein>
<accession>A0A5C3QWF1</accession>
<dbReference type="InterPro" id="IPR030395">
    <property type="entry name" value="GP_PDE_dom"/>
</dbReference>
<dbReference type="Gene3D" id="3.20.20.190">
    <property type="entry name" value="Phosphatidylinositol (PI) phosphodiesterase"/>
    <property type="match status" value="1"/>
</dbReference>
<feature type="domain" description="GP-PDE" evidence="1">
    <location>
        <begin position="47"/>
        <end position="348"/>
    </location>
</feature>
<organism evidence="2 3">
    <name type="scientific">Pterulicium gracile</name>
    <dbReference type="NCBI Taxonomy" id="1884261"/>
    <lineage>
        <taxon>Eukaryota</taxon>
        <taxon>Fungi</taxon>
        <taxon>Dikarya</taxon>
        <taxon>Basidiomycota</taxon>
        <taxon>Agaricomycotina</taxon>
        <taxon>Agaricomycetes</taxon>
        <taxon>Agaricomycetidae</taxon>
        <taxon>Agaricales</taxon>
        <taxon>Pleurotineae</taxon>
        <taxon>Pterulaceae</taxon>
        <taxon>Pterulicium</taxon>
    </lineage>
</organism>
<evidence type="ECO:0000313" key="2">
    <source>
        <dbReference type="EMBL" id="TFL06353.1"/>
    </source>
</evidence>
<dbReference type="InterPro" id="IPR017946">
    <property type="entry name" value="PLC-like_Pdiesterase_TIM-brl"/>
</dbReference>
<sequence>MSPLVPYALARRRPFSVDMFQLVTLIALGASVYGAVVPDLGDTQRVFDVQAHRGDRGNTIENTIPAFAQALIDGATTLELDNAVTKDGVPVVWHDERIDATKCLDTRPVEEEDPMFPYVGKNIANLTLAQVKTLDCGSQRLSAFPLQVLYPGARISSMKEVFDFVGCVDKSRKMQWNIESKVNPLLANATLPYEEFVRAQYDAFTASSYPPQSITFQSFDWATLEFMKSLDSKILRSALADASTTRGANGVYPWLGGVSLDDFNGTTHGERVAQAAASLNVQVLSPGAAAHAEPGPYFTTQAMVTQAHRLGLLVKPWTVNNLTVASDLIEYGVDGIISDYSDHLRRMIQLQGQRVSQRYPKKRVNACLEEHAASWKSSGAELA</sequence>
<dbReference type="GO" id="GO:0008081">
    <property type="term" value="F:phosphoric diester hydrolase activity"/>
    <property type="evidence" value="ECO:0007669"/>
    <property type="project" value="InterPro"/>
</dbReference>
<dbReference type="PROSITE" id="PS50007">
    <property type="entry name" value="PIPLC_X_DOMAIN"/>
    <property type="match status" value="1"/>
</dbReference>